<dbReference type="Proteomes" id="UP000550707">
    <property type="component" value="Unassembled WGS sequence"/>
</dbReference>
<dbReference type="AlphaFoldDB" id="A0A7J8B7T7"/>
<reference evidence="2 3" key="1">
    <citation type="journal article" date="2020" name="Nature">
        <title>Six reference-quality genomes reveal evolution of bat adaptations.</title>
        <authorList>
            <person name="Jebb D."/>
            <person name="Huang Z."/>
            <person name="Pippel M."/>
            <person name="Hughes G.M."/>
            <person name="Lavrichenko K."/>
            <person name="Devanna P."/>
            <person name="Winkler S."/>
            <person name="Jermiin L.S."/>
            <person name="Skirmuntt E.C."/>
            <person name="Katzourakis A."/>
            <person name="Burkitt-Gray L."/>
            <person name="Ray D.A."/>
            <person name="Sullivan K.A.M."/>
            <person name="Roscito J.G."/>
            <person name="Kirilenko B.M."/>
            <person name="Davalos L.M."/>
            <person name="Corthals A.P."/>
            <person name="Power M.L."/>
            <person name="Jones G."/>
            <person name="Ransome R.D."/>
            <person name="Dechmann D.K.N."/>
            <person name="Locatelli A.G."/>
            <person name="Puechmaille S.J."/>
            <person name="Fedrigo O."/>
            <person name="Jarvis E.D."/>
            <person name="Hiller M."/>
            <person name="Vernes S.C."/>
            <person name="Myers E.W."/>
            <person name="Teeling E.C."/>
        </authorList>
    </citation>
    <scope>NUCLEOTIDE SEQUENCE [LARGE SCALE GENOMIC DNA]</scope>
    <source>
        <strain evidence="2">MMolMol1</strain>
        <tissue evidence="2">Muscle</tissue>
    </source>
</reference>
<accession>A0A7J8B7T7</accession>
<keyword evidence="3" id="KW-1185">Reference proteome</keyword>
<evidence type="ECO:0000313" key="3">
    <source>
        <dbReference type="Proteomes" id="UP000550707"/>
    </source>
</evidence>
<comment type="caution">
    <text evidence="2">The sequence shown here is derived from an EMBL/GenBank/DDBJ whole genome shotgun (WGS) entry which is preliminary data.</text>
</comment>
<proteinExistence type="predicted"/>
<protein>
    <submittedName>
        <fullName evidence="2">Uncharacterized protein</fullName>
    </submittedName>
</protein>
<feature type="region of interest" description="Disordered" evidence="1">
    <location>
        <begin position="1"/>
        <end position="30"/>
    </location>
</feature>
<organism evidence="2 3">
    <name type="scientific">Molossus molossus</name>
    <name type="common">Pallas' mastiff bat</name>
    <name type="synonym">Vespertilio molossus</name>
    <dbReference type="NCBI Taxonomy" id="27622"/>
    <lineage>
        <taxon>Eukaryota</taxon>
        <taxon>Metazoa</taxon>
        <taxon>Chordata</taxon>
        <taxon>Craniata</taxon>
        <taxon>Vertebrata</taxon>
        <taxon>Euteleostomi</taxon>
        <taxon>Mammalia</taxon>
        <taxon>Eutheria</taxon>
        <taxon>Laurasiatheria</taxon>
        <taxon>Chiroptera</taxon>
        <taxon>Yangochiroptera</taxon>
        <taxon>Molossidae</taxon>
        <taxon>Molossus</taxon>
    </lineage>
</organism>
<evidence type="ECO:0000313" key="2">
    <source>
        <dbReference type="EMBL" id="KAF6394581.1"/>
    </source>
</evidence>
<name>A0A7J8B7T7_MOLMO</name>
<dbReference type="InParanoid" id="A0A7J8B7T7"/>
<evidence type="ECO:0000256" key="1">
    <source>
        <dbReference type="SAM" id="MobiDB-lite"/>
    </source>
</evidence>
<sequence>MKGALPSGSRIPRMSLSLSPQRGAPPGTPGAETCCLVGRTQTSSGSCRRGVWHRPHCTRQRLPCGTRRAWVLRASERPFCAHSPLVTGCLRSRRRWPVYAFTYTQTPNPFSDAHASDTHLSLHRC</sequence>
<dbReference type="EMBL" id="JACASF010000042">
    <property type="protein sequence ID" value="KAF6394581.1"/>
    <property type="molecule type" value="Genomic_DNA"/>
</dbReference>
<gene>
    <name evidence="2" type="ORF">HJG59_010732</name>
</gene>